<feature type="compositionally biased region" description="Low complexity" evidence="4">
    <location>
        <begin position="98"/>
        <end position="115"/>
    </location>
</feature>
<gene>
    <name evidence="7" type="ORF">ACIB24_20335</name>
</gene>
<feature type="compositionally biased region" description="Basic residues" evidence="4">
    <location>
        <begin position="41"/>
        <end position="58"/>
    </location>
</feature>
<keyword evidence="8" id="KW-1185">Reference proteome</keyword>
<comment type="subcellular location">
    <subcellularLocation>
        <location evidence="1">Membrane</location>
    </subcellularLocation>
</comment>
<evidence type="ECO:0000259" key="5">
    <source>
        <dbReference type="Pfam" id="PF00905"/>
    </source>
</evidence>
<keyword evidence="3" id="KW-0472">Membrane</keyword>
<proteinExistence type="inferred from homology"/>
<feature type="compositionally biased region" description="Basic residues" evidence="4">
    <location>
        <begin position="87"/>
        <end position="97"/>
    </location>
</feature>
<feature type="compositionally biased region" description="Basic residues" evidence="4">
    <location>
        <begin position="147"/>
        <end position="157"/>
    </location>
</feature>
<evidence type="ECO:0000313" key="8">
    <source>
        <dbReference type="Proteomes" id="UP001612915"/>
    </source>
</evidence>
<dbReference type="SUPFAM" id="SSF56519">
    <property type="entry name" value="Penicillin binding protein dimerisation domain"/>
    <property type="match status" value="1"/>
</dbReference>
<dbReference type="Gene3D" id="3.40.710.10">
    <property type="entry name" value="DD-peptidase/beta-lactamase superfamily"/>
    <property type="match status" value="1"/>
</dbReference>
<feature type="domain" description="Penicillin-binding protein dimerisation" evidence="6">
    <location>
        <begin position="210"/>
        <end position="369"/>
    </location>
</feature>
<dbReference type="Gene3D" id="3.90.1310.10">
    <property type="entry name" value="Penicillin-binding protein 2a (Domain 2)"/>
    <property type="match status" value="1"/>
</dbReference>
<comment type="caution">
    <text evidence="7">The sequence shown here is derived from an EMBL/GenBank/DDBJ whole genome shotgun (WGS) entry which is preliminary data.</text>
</comment>
<organism evidence="7 8">
    <name type="scientific">Spongisporangium articulatum</name>
    <dbReference type="NCBI Taxonomy" id="3362603"/>
    <lineage>
        <taxon>Bacteria</taxon>
        <taxon>Bacillati</taxon>
        <taxon>Actinomycetota</taxon>
        <taxon>Actinomycetes</taxon>
        <taxon>Kineosporiales</taxon>
        <taxon>Kineosporiaceae</taxon>
        <taxon>Spongisporangium</taxon>
    </lineage>
</organism>
<protein>
    <submittedName>
        <fullName evidence="7">Peptidoglycan D,D-transpeptidase FtsI family protein</fullName>
    </submittedName>
</protein>
<evidence type="ECO:0000256" key="1">
    <source>
        <dbReference type="ARBA" id="ARBA00004370"/>
    </source>
</evidence>
<dbReference type="InterPro" id="IPR001460">
    <property type="entry name" value="PCN-bd_Tpept"/>
</dbReference>
<dbReference type="SUPFAM" id="SSF56601">
    <property type="entry name" value="beta-lactamase/transpeptidase-like"/>
    <property type="match status" value="1"/>
</dbReference>
<dbReference type="InterPro" id="IPR036138">
    <property type="entry name" value="PBP_dimer_sf"/>
</dbReference>
<accession>A0ABW8ASU6</accession>
<dbReference type="EMBL" id="JBITLV010000007">
    <property type="protein sequence ID" value="MFI7589419.1"/>
    <property type="molecule type" value="Genomic_DNA"/>
</dbReference>
<evidence type="ECO:0000256" key="3">
    <source>
        <dbReference type="ARBA" id="ARBA00023136"/>
    </source>
</evidence>
<feature type="compositionally biased region" description="Low complexity" evidence="4">
    <location>
        <begin position="19"/>
        <end position="40"/>
    </location>
</feature>
<feature type="domain" description="Penicillin-binding protein transpeptidase" evidence="5">
    <location>
        <begin position="412"/>
        <end position="717"/>
    </location>
</feature>
<dbReference type="PANTHER" id="PTHR30627:SF1">
    <property type="entry name" value="PEPTIDOGLYCAN D,D-TRANSPEPTIDASE FTSI"/>
    <property type="match status" value="1"/>
</dbReference>
<dbReference type="Pfam" id="PF03717">
    <property type="entry name" value="PBP_dimer"/>
    <property type="match status" value="1"/>
</dbReference>
<dbReference type="InterPro" id="IPR050515">
    <property type="entry name" value="Beta-lactam/transpept"/>
</dbReference>
<dbReference type="InterPro" id="IPR005311">
    <property type="entry name" value="PBP_dimer"/>
</dbReference>
<name>A0ABW8ASU6_9ACTN</name>
<dbReference type="PANTHER" id="PTHR30627">
    <property type="entry name" value="PEPTIDOGLYCAN D,D-TRANSPEPTIDASE"/>
    <property type="match status" value="1"/>
</dbReference>
<sequence length="741" mass="78317">MTGAGRPPSGTRARTTGVPAQTRAKKAAPQQAAKQAAAKKSAAKKTAAKKTAAKKTAAKKLPAQKSAARAAARPGVTKKAAPAQKAAPKRAAAKRAAPRQAAATKAAPGQVPARKAPAKKAAARRVPTSRRPAPQAPSAQRMLAPARRPRPRLRRPPRPGNPDGRIRFVAVAASVVLLLIVGRLIQVQVIQAGPTAEAAFEQRSQVRTLSAARGSIVDRNGAVLATTVERRNVTVDQRIVNQYHVDDAQLPPSQVGITGAANALAPLLGMKVDDVREKLTGDRAFVYVKKSIEPAVWQQVDALEIPGVYSESANQRNYPNGQVAASVIGFVGKDGTPLAGIERAQQSVLQGRDGVLHYERGSNGQQIPTGRTTEVDPVPGRKVQLTIDSDLQWKAQQLLTKAVKSSDSKAGQAVVLNVKTGEVLALADAPSFNPNDYGSAKAENLQNRSLVDVFEPGSTSKLVTAAAALEEGKVTPESRLTVDYTIQRGGRTFHDSHVHGPEKLTFTGVLAQSSNTGTIQVGERVPAADMYRYMRSFGLGSATGVGLPESKGLLADAKDWNNSQRYTVLFGQGLSVTALQSAEVYATVANNGVRVPPRIVKAVQGEDGEMVPTAQPRGTRVVSDKTASQLREMLERVVGKEGTGDLASVPGYRVAGKTGTADYYDSDVGRYNGYTASFVGMAPADDPAIVVAVFLQQPKKNGYYGGTVAAPIFQKIMTYALAKEGIAPSTGKKPNLPLEWK</sequence>
<reference evidence="7 8" key="1">
    <citation type="submission" date="2024-10" db="EMBL/GenBank/DDBJ databases">
        <title>The Natural Products Discovery Center: Release of the First 8490 Sequenced Strains for Exploring Actinobacteria Biosynthetic Diversity.</title>
        <authorList>
            <person name="Kalkreuter E."/>
            <person name="Kautsar S.A."/>
            <person name="Yang D."/>
            <person name="Bader C.D."/>
            <person name="Teijaro C.N."/>
            <person name="Fluegel L."/>
            <person name="Davis C.M."/>
            <person name="Simpson J.R."/>
            <person name="Lauterbach L."/>
            <person name="Steele A.D."/>
            <person name="Gui C."/>
            <person name="Meng S."/>
            <person name="Li G."/>
            <person name="Viehrig K."/>
            <person name="Ye F."/>
            <person name="Su P."/>
            <person name="Kiefer A.F."/>
            <person name="Nichols A."/>
            <person name="Cepeda A.J."/>
            <person name="Yan W."/>
            <person name="Fan B."/>
            <person name="Jiang Y."/>
            <person name="Adhikari A."/>
            <person name="Zheng C.-J."/>
            <person name="Schuster L."/>
            <person name="Cowan T.M."/>
            <person name="Smanski M.J."/>
            <person name="Chevrette M.G."/>
            <person name="De Carvalho L.P.S."/>
            <person name="Shen B."/>
        </authorList>
    </citation>
    <scope>NUCLEOTIDE SEQUENCE [LARGE SCALE GENOMIC DNA]</scope>
    <source>
        <strain evidence="7 8">NPDC049639</strain>
    </source>
</reference>
<feature type="region of interest" description="Disordered" evidence="4">
    <location>
        <begin position="1"/>
        <end position="165"/>
    </location>
</feature>
<evidence type="ECO:0000256" key="4">
    <source>
        <dbReference type="SAM" id="MobiDB-lite"/>
    </source>
</evidence>
<dbReference type="Gene3D" id="3.30.450.330">
    <property type="match status" value="1"/>
</dbReference>
<evidence type="ECO:0000259" key="6">
    <source>
        <dbReference type="Pfam" id="PF03717"/>
    </source>
</evidence>
<dbReference type="RefSeq" id="WP_398284010.1">
    <property type="nucleotide sequence ID" value="NZ_JBITLV010000007.1"/>
</dbReference>
<dbReference type="InterPro" id="IPR012338">
    <property type="entry name" value="Beta-lactam/transpept-like"/>
</dbReference>
<feature type="compositionally biased region" description="Low complexity" evidence="4">
    <location>
        <begin position="59"/>
        <end position="86"/>
    </location>
</feature>
<dbReference type="Pfam" id="PF00905">
    <property type="entry name" value="Transpeptidase"/>
    <property type="match status" value="1"/>
</dbReference>
<dbReference type="Proteomes" id="UP001612915">
    <property type="component" value="Unassembled WGS sequence"/>
</dbReference>
<evidence type="ECO:0000313" key="7">
    <source>
        <dbReference type="EMBL" id="MFI7589419.1"/>
    </source>
</evidence>
<evidence type="ECO:0000256" key="2">
    <source>
        <dbReference type="ARBA" id="ARBA00007171"/>
    </source>
</evidence>
<comment type="similarity">
    <text evidence="2">Belongs to the transpeptidase family.</text>
</comment>